<evidence type="ECO:0000259" key="2">
    <source>
        <dbReference type="Pfam" id="PF09335"/>
    </source>
</evidence>
<dbReference type="InterPro" id="IPR032816">
    <property type="entry name" value="VTT_dom"/>
</dbReference>
<feature type="transmembrane region" description="Helical" evidence="1">
    <location>
        <begin position="107"/>
        <end position="125"/>
    </location>
</feature>
<dbReference type="Pfam" id="PF09335">
    <property type="entry name" value="VTT_dom"/>
    <property type="match status" value="1"/>
</dbReference>
<dbReference type="PANTHER" id="PTHR42709">
    <property type="entry name" value="ALKALINE PHOSPHATASE LIKE PROTEIN"/>
    <property type="match status" value="1"/>
</dbReference>
<sequence>MGSYIGLFSSGFLSATLLPGSSEALLASLLTLGKGTPLALTLVATVGNVLGSILNFILGAWLIRFQDRKWFPASPRHLEKAGQWYRRFGVWSLLFSWLPVIGDPLTVFAGLTRVHFGLFCLLVGIGKLVRYSVITGVTLSIL</sequence>
<proteinExistence type="predicted"/>
<evidence type="ECO:0000256" key="1">
    <source>
        <dbReference type="SAM" id="Phobius"/>
    </source>
</evidence>
<keyword evidence="1" id="KW-0812">Transmembrane</keyword>
<feature type="transmembrane region" description="Helical" evidence="1">
    <location>
        <begin position="40"/>
        <end position="63"/>
    </location>
</feature>
<keyword evidence="1" id="KW-0472">Membrane</keyword>
<dbReference type="Proteomes" id="UP001161409">
    <property type="component" value="Unassembled WGS sequence"/>
</dbReference>
<reference evidence="3" key="1">
    <citation type="journal article" date="2014" name="Int. J. Syst. Evol. Microbiol.">
        <title>Complete genome of a new Firmicutes species belonging to the dominant human colonic microbiota ('Ruminococcus bicirculans') reveals two chromosomes and a selective capacity to utilize plant glucans.</title>
        <authorList>
            <consortium name="NISC Comparative Sequencing Program"/>
            <person name="Wegmann U."/>
            <person name="Louis P."/>
            <person name="Goesmann A."/>
            <person name="Henrissat B."/>
            <person name="Duncan S.H."/>
            <person name="Flint H.J."/>
        </authorList>
    </citation>
    <scope>NUCLEOTIDE SEQUENCE</scope>
    <source>
        <strain evidence="3">NBRC 103408</strain>
    </source>
</reference>
<dbReference type="PANTHER" id="PTHR42709:SF4">
    <property type="entry name" value="INNER MEMBRANE PROTEIN YQAA"/>
    <property type="match status" value="1"/>
</dbReference>
<name>A0ABQ5U0K7_9PROT</name>
<gene>
    <name evidence="3" type="ORF">GCM10007924_00600</name>
</gene>
<comment type="caution">
    <text evidence="3">The sequence shown here is derived from an EMBL/GenBank/DDBJ whole genome shotgun (WGS) entry which is preliminary data.</text>
</comment>
<keyword evidence="1" id="KW-1133">Transmembrane helix</keyword>
<dbReference type="InterPro" id="IPR051311">
    <property type="entry name" value="DedA_domain"/>
</dbReference>
<evidence type="ECO:0000313" key="3">
    <source>
        <dbReference type="EMBL" id="GLQ04839.1"/>
    </source>
</evidence>
<feature type="domain" description="VTT" evidence="2">
    <location>
        <begin position="26"/>
        <end position="135"/>
    </location>
</feature>
<accession>A0ABQ5U0K7</accession>
<evidence type="ECO:0000313" key="4">
    <source>
        <dbReference type="Proteomes" id="UP001161409"/>
    </source>
</evidence>
<dbReference type="EMBL" id="BSNF01000001">
    <property type="protein sequence ID" value="GLQ04839.1"/>
    <property type="molecule type" value="Genomic_DNA"/>
</dbReference>
<organism evidence="3 4">
    <name type="scientific">Sneathiella chinensis</name>
    <dbReference type="NCBI Taxonomy" id="349750"/>
    <lineage>
        <taxon>Bacteria</taxon>
        <taxon>Pseudomonadati</taxon>
        <taxon>Pseudomonadota</taxon>
        <taxon>Alphaproteobacteria</taxon>
        <taxon>Sneathiellales</taxon>
        <taxon>Sneathiellaceae</taxon>
        <taxon>Sneathiella</taxon>
    </lineage>
</organism>
<feature type="transmembrane region" description="Helical" evidence="1">
    <location>
        <begin position="84"/>
        <end position="101"/>
    </location>
</feature>
<reference evidence="3" key="2">
    <citation type="submission" date="2023-01" db="EMBL/GenBank/DDBJ databases">
        <title>Draft genome sequence of Sneathiella chinensis strain NBRC 103408.</title>
        <authorList>
            <person name="Sun Q."/>
            <person name="Mori K."/>
        </authorList>
    </citation>
    <scope>NUCLEOTIDE SEQUENCE</scope>
    <source>
        <strain evidence="3">NBRC 103408</strain>
    </source>
</reference>
<dbReference type="RefSeq" id="WP_169558883.1">
    <property type="nucleotide sequence ID" value="NZ_BSNF01000001.1"/>
</dbReference>
<protein>
    <submittedName>
        <fullName evidence="3">Membrane protein</fullName>
    </submittedName>
</protein>
<keyword evidence="4" id="KW-1185">Reference proteome</keyword>